<sequence length="367" mass="40955">MNRVSQLDSLRGLATLGLLLLNVYYLALFESGYIPSVNPPFSDMIIQYANILLLDSRFRSIFCMLFGAALALQYSKCLNEGALKPRLIALTIFGALHGILIWPGDIILSYGIAGFLALTYLQQSDQRVLYHGSAIFVASCILLLILSLVDSSDVYYRNSAKFEEMLTHAPVDLFSLLIHNITMFVVMLLMLPILTLWNALGIMLIGIYCYRNDTFINGLSKRAFSLILSFIVLLSTVSSTLEYIDSNKFAAINESITWLNALFGALLIAHINAKVSATNKLVKALQAVGKLALTCYLLQSIVMITFFVWFAPEARLTFNRIDYVLLALFGIGVQLVIAPLYLKYFTQGPFERLLKLLTLQLAKNNSI</sequence>
<evidence type="ECO:0000313" key="5">
    <source>
        <dbReference type="Proteomes" id="UP001152467"/>
    </source>
</evidence>
<evidence type="ECO:0000259" key="2">
    <source>
        <dbReference type="Pfam" id="PF04235"/>
    </source>
</evidence>
<feature type="transmembrane region" description="Helical" evidence="1">
    <location>
        <begin position="323"/>
        <end position="342"/>
    </location>
</feature>
<reference evidence="3 6" key="1">
    <citation type="submission" date="2022-07" db="EMBL/GenBank/DDBJ databases">
        <authorList>
            <person name="Criscuolo A."/>
        </authorList>
    </citation>
    <scope>NUCLEOTIDE SEQUENCE</scope>
    <source>
        <strain evidence="6">CIP 111951</strain>
        <strain evidence="3">CIP111854</strain>
        <strain evidence="4">CIP111951</strain>
    </source>
</reference>
<keyword evidence="1" id="KW-1133">Transmembrane helix</keyword>
<dbReference type="InterPro" id="IPR052529">
    <property type="entry name" value="Bact_Transport_Assoc"/>
</dbReference>
<dbReference type="PANTHER" id="PTHR30590:SF2">
    <property type="entry name" value="INNER MEMBRANE PROTEIN"/>
    <property type="match status" value="1"/>
</dbReference>
<dbReference type="Proteomes" id="UP001152485">
    <property type="component" value="Unassembled WGS sequence"/>
</dbReference>
<dbReference type="PANTHER" id="PTHR30590">
    <property type="entry name" value="INNER MEMBRANE PROTEIN"/>
    <property type="match status" value="1"/>
</dbReference>
<evidence type="ECO:0000313" key="4">
    <source>
        <dbReference type="EMBL" id="CAH9066974.1"/>
    </source>
</evidence>
<feature type="domain" description="DUF418" evidence="2">
    <location>
        <begin position="211"/>
        <end position="358"/>
    </location>
</feature>
<name>A0A9W4R0C4_9GAMM</name>
<evidence type="ECO:0000313" key="6">
    <source>
        <dbReference type="Proteomes" id="UP001152485"/>
    </source>
</evidence>
<dbReference type="AlphaFoldDB" id="A0A9W4R0C4"/>
<evidence type="ECO:0000313" key="3">
    <source>
        <dbReference type="EMBL" id="CAH9062326.1"/>
    </source>
</evidence>
<keyword evidence="5" id="KW-1185">Reference proteome</keyword>
<organism evidence="3 5">
    <name type="scientific">Pseudoalteromonas holothuriae</name>
    <dbReference type="NCBI Taxonomy" id="2963714"/>
    <lineage>
        <taxon>Bacteria</taxon>
        <taxon>Pseudomonadati</taxon>
        <taxon>Pseudomonadota</taxon>
        <taxon>Gammaproteobacteria</taxon>
        <taxon>Alteromonadales</taxon>
        <taxon>Pseudoalteromonadaceae</taxon>
        <taxon>Pseudoalteromonas</taxon>
    </lineage>
</organism>
<dbReference type="EMBL" id="CAMAPC010000013">
    <property type="protein sequence ID" value="CAH9062326.1"/>
    <property type="molecule type" value="Genomic_DNA"/>
</dbReference>
<protein>
    <recommendedName>
        <fullName evidence="2">DUF418 domain-containing protein</fullName>
    </recommendedName>
</protein>
<feature type="transmembrane region" description="Helical" evidence="1">
    <location>
        <begin position="256"/>
        <end position="275"/>
    </location>
</feature>
<gene>
    <name evidence="3" type="ORF">PSECIP111854_02989</name>
    <name evidence="4" type="ORF">PSECIP111951_03682</name>
</gene>
<feature type="transmembrane region" description="Helical" evidence="1">
    <location>
        <begin position="12"/>
        <end position="34"/>
    </location>
</feature>
<dbReference type="Pfam" id="PF04235">
    <property type="entry name" value="DUF418"/>
    <property type="match status" value="1"/>
</dbReference>
<evidence type="ECO:0000256" key="1">
    <source>
        <dbReference type="SAM" id="Phobius"/>
    </source>
</evidence>
<feature type="transmembrane region" description="Helical" evidence="1">
    <location>
        <begin position="287"/>
        <end position="311"/>
    </location>
</feature>
<feature type="transmembrane region" description="Helical" evidence="1">
    <location>
        <begin position="195"/>
        <end position="211"/>
    </location>
</feature>
<dbReference type="RefSeq" id="WP_261594992.1">
    <property type="nucleotide sequence ID" value="NZ_CAMAPC010000013.1"/>
</dbReference>
<dbReference type="EMBL" id="CAMAPD010000023">
    <property type="protein sequence ID" value="CAH9066974.1"/>
    <property type="molecule type" value="Genomic_DNA"/>
</dbReference>
<keyword evidence="1" id="KW-0812">Transmembrane</keyword>
<keyword evidence="1" id="KW-0472">Membrane</keyword>
<dbReference type="Proteomes" id="UP001152467">
    <property type="component" value="Unassembled WGS sequence"/>
</dbReference>
<feature type="transmembrane region" description="Helical" evidence="1">
    <location>
        <begin position="87"/>
        <end position="116"/>
    </location>
</feature>
<dbReference type="InterPro" id="IPR007349">
    <property type="entry name" value="DUF418"/>
</dbReference>
<accession>A0A9W4R0C4</accession>
<comment type="caution">
    <text evidence="3">The sequence shown here is derived from an EMBL/GenBank/DDBJ whole genome shotgun (WGS) entry which is preliminary data.</text>
</comment>
<proteinExistence type="predicted"/>
<feature type="transmembrane region" description="Helical" evidence="1">
    <location>
        <begin position="128"/>
        <end position="149"/>
    </location>
</feature>
<feature type="transmembrane region" description="Helical" evidence="1">
    <location>
        <begin position="223"/>
        <end position="244"/>
    </location>
</feature>